<dbReference type="InterPro" id="IPR008999">
    <property type="entry name" value="Actin-crosslinking"/>
</dbReference>
<evidence type="ECO:0000313" key="3">
    <source>
        <dbReference type="Proteomes" id="UP000241769"/>
    </source>
</evidence>
<dbReference type="EMBL" id="MDYQ01000108">
    <property type="protein sequence ID" value="PRP82189.1"/>
    <property type="molecule type" value="Genomic_DNA"/>
</dbReference>
<protein>
    <recommendedName>
        <fullName evidence="1">DUF1996 domain-containing protein</fullName>
    </recommendedName>
</protein>
<dbReference type="PANTHER" id="PTHR43662:SF3">
    <property type="entry name" value="DOMAIN PROTEIN, PUTATIVE (AFU_ORTHOLOGUE AFUA_6G11970)-RELATED"/>
    <property type="match status" value="1"/>
</dbReference>
<evidence type="ECO:0000313" key="2">
    <source>
        <dbReference type="EMBL" id="PRP82189.1"/>
    </source>
</evidence>
<accession>A0A2P6NE09</accession>
<gene>
    <name evidence="2" type="ORF">PROFUN_10398</name>
</gene>
<dbReference type="InParanoid" id="A0A2P6NE09"/>
<dbReference type="Gene3D" id="2.80.10.50">
    <property type="match status" value="1"/>
</dbReference>
<proteinExistence type="predicted"/>
<keyword evidence="3" id="KW-1185">Reference proteome</keyword>
<reference evidence="2 3" key="1">
    <citation type="journal article" date="2018" name="Genome Biol. Evol.">
        <title>Multiple Roots of Fruiting Body Formation in Amoebozoa.</title>
        <authorList>
            <person name="Hillmann F."/>
            <person name="Forbes G."/>
            <person name="Novohradska S."/>
            <person name="Ferling I."/>
            <person name="Riege K."/>
            <person name="Groth M."/>
            <person name="Westermann M."/>
            <person name="Marz M."/>
            <person name="Spaller T."/>
            <person name="Winckler T."/>
            <person name="Schaap P."/>
            <person name="Glockner G."/>
        </authorList>
    </citation>
    <scope>NUCLEOTIDE SEQUENCE [LARGE SCALE GENOMIC DNA]</scope>
    <source>
        <strain evidence="2 3">Jena</strain>
    </source>
</reference>
<dbReference type="Pfam" id="PF09362">
    <property type="entry name" value="DUF1996"/>
    <property type="match status" value="1"/>
</dbReference>
<dbReference type="InterPro" id="IPR018535">
    <property type="entry name" value="DUF1996"/>
</dbReference>
<evidence type="ECO:0000259" key="1">
    <source>
        <dbReference type="Pfam" id="PF09362"/>
    </source>
</evidence>
<dbReference type="OrthoDB" id="74764at2759"/>
<feature type="domain" description="DUF1996" evidence="1">
    <location>
        <begin position="88"/>
        <end position="333"/>
    </location>
</feature>
<organism evidence="2 3">
    <name type="scientific">Planoprotostelium fungivorum</name>
    <dbReference type="NCBI Taxonomy" id="1890364"/>
    <lineage>
        <taxon>Eukaryota</taxon>
        <taxon>Amoebozoa</taxon>
        <taxon>Evosea</taxon>
        <taxon>Variosea</taxon>
        <taxon>Cavosteliida</taxon>
        <taxon>Cavosteliaceae</taxon>
        <taxon>Planoprotostelium</taxon>
    </lineage>
</organism>
<name>A0A2P6NE09_9EUKA</name>
<dbReference type="CDD" id="cd00257">
    <property type="entry name" value="beta-trefoil_FSCN-like"/>
    <property type="match status" value="1"/>
</dbReference>
<dbReference type="Proteomes" id="UP000241769">
    <property type="component" value="Unassembled WGS sequence"/>
</dbReference>
<dbReference type="PANTHER" id="PTHR43662">
    <property type="match status" value="1"/>
</dbReference>
<dbReference type="SUPFAM" id="SSF50405">
    <property type="entry name" value="Actin-crosslinking proteins"/>
    <property type="match status" value="1"/>
</dbReference>
<comment type="caution">
    <text evidence="2">The sequence shown here is derived from an EMBL/GenBank/DDBJ whole genome shotgun (WGS) entry which is preliminary data.</text>
</comment>
<dbReference type="AlphaFoldDB" id="A0A2P6NE09"/>
<sequence length="577" mass="63176">MLTIVFTRFGSKLSFAHTQGHEGVAQQTDRKSNPIFHRRQVTMRSLLSVCLVASLVLLVSADWNRNKNEAPIWKVFCSSEQVYRGRLDSIVNPGTFSGHVHKVFGGSHFSSSVVGRSPLEEFAVTKSAPCTTCSIKEVDNSNYWTPDLYYRWPNGTYSLVPDSGLTVYYLSRKGATGKNQTDPNWQPIPKGLRMLAGDPTRRNYDGSVKHNAVSYVCLNYNGGGFKEGPSWEGLATNQCPQGLRAQIWFPMCWDGKNLDSADHKSHMSYPISNGNQPNGGDCPNSHPVRIPGLFYEHLYGIGQFPHGKGQNNFVWSMGDPTGYGFHGDFVSGWDPTVMAAAIKEPRCSNDNPDMGFGNNVKNCPPLAPYVKGNNEPDCKLAKTVPLTENLGISKPIKRMPGCWTNTGLLQGCDPSPKGSDNSNVYHIFSVSANAYLSLDTASSNVLANGPSNFLTYRQLWGFSERSSGRVAVRSEESSDVISAQNTAQMVGRVSDWEEWTIVKVAGSNSTVAFKSNRNNQYLSVASDKTLNVNAKSIGNAETFKLSNPDGGYVPKDDGFNSFVRALSVKPAIVKGSN</sequence>